<dbReference type="Gene3D" id="1.20.1070.10">
    <property type="entry name" value="Rhodopsin 7-helix transmembrane proteins"/>
    <property type="match status" value="1"/>
</dbReference>
<dbReference type="InterPro" id="IPR023041">
    <property type="entry name" value="Glucose_rcpt_Git3-like_N"/>
</dbReference>
<dbReference type="GO" id="GO:0005886">
    <property type="term" value="C:plasma membrane"/>
    <property type="evidence" value="ECO:0007669"/>
    <property type="project" value="TreeGrafter"/>
</dbReference>
<feature type="transmembrane region" description="Helical" evidence="5">
    <location>
        <begin position="111"/>
        <end position="127"/>
    </location>
</feature>
<keyword evidence="2 5" id="KW-0812">Transmembrane</keyword>
<name>A0AA37GUX9_9PEZI</name>
<reference evidence="7 8" key="1">
    <citation type="submission" date="2021-07" db="EMBL/GenBank/DDBJ databases">
        <title>Genome data of Colletotrichum spaethianum.</title>
        <authorList>
            <person name="Utami Y.D."/>
            <person name="Hiruma K."/>
        </authorList>
    </citation>
    <scope>NUCLEOTIDE SEQUENCE [LARGE SCALE GENOMIC DNA]</scope>
    <source>
        <strain evidence="7 8">MAFF 242679</strain>
    </source>
</reference>
<keyword evidence="4 5" id="KW-0472">Membrane</keyword>
<dbReference type="EMBL" id="BPPX01000024">
    <property type="protein sequence ID" value="GJC86957.1"/>
    <property type="molecule type" value="Genomic_DNA"/>
</dbReference>
<dbReference type="AlphaFoldDB" id="A0AA37GUX9"/>
<comment type="caution">
    <text evidence="7">The sequence shown here is derived from an EMBL/GenBank/DDBJ whole genome shotgun (WGS) entry which is preliminary data.</text>
</comment>
<dbReference type="Pfam" id="PF11710">
    <property type="entry name" value="Git3"/>
    <property type="match status" value="1"/>
</dbReference>
<evidence type="ECO:0000313" key="7">
    <source>
        <dbReference type="EMBL" id="GJC86957.1"/>
    </source>
</evidence>
<dbReference type="PANTHER" id="PTHR23112:SF0">
    <property type="entry name" value="TRANSMEMBRANE PROTEIN 116"/>
    <property type="match status" value="1"/>
</dbReference>
<dbReference type="SUPFAM" id="SSF81321">
    <property type="entry name" value="Family A G protein-coupled receptor-like"/>
    <property type="match status" value="1"/>
</dbReference>
<feature type="transmembrane region" description="Helical" evidence="5">
    <location>
        <begin position="139"/>
        <end position="162"/>
    </location>
</feature>
<evidence type="ECO:0000256" key="5">
    <source>
        <dbReference type="SAM" id="Phobius"/>
    </source>
</evidence>
<evidence type="ECO:0000256" key="3">
    <source>
        <dbReference type="ARBA" id="ARBA00022989"/>
    </source>
</evidence>
<evidence type="ECO:0000256" key="4">
    <source>
        <dbReference type="ARBA" id="ARBA00023136"/>
    </source>
</evidence>
<protein>
    <recommendedName>
        <fullName evidence="6">Glucose receptor Git3-like N-terminal domain-containing protein</fullName>
    </recommendedName>
</protein>
<dbReference type="PRINTS" id="PR02001">
    <property type="entry name" value="GCR1CAMPR"/>
</dbReference>
<dbReference type="PANTHER" id="PTHR23112">
    <property type="entry name" value="G PROTEIN-COUPLED RECEPTOR 157-RELATED"/>
    <property type="match status" value="1"/>
</dbReference>
<keyword evidence="3 5" id="KW-1133">Transmembrane helix</keyword>
<dbReference type="InterPro" id="IPR022343">
    <property type="entry name" value="GCR1-cAMP_receptor"/>
</dbReference>
<evidence type="ECO:0000256" key="1">
    <source>
        <dbReference type="ARBA" id="ARBA00004141"/>
    </source>
</evidence>
<organism evidence="7 8">
    <name type="scientific">Colletotrichum liriopes</name>
    <dbReference type="NCBI Taxonomy" id="708192"/>
    <lineage>
        <taxon>Eukaryota</taxon>
        <taxon>Fungi</taxon>
        <taxon>Dikarya</taxon>
        <taxon>Ascomycota</taxon>
        <taxon>Pezizomycotina</taxon>
        <taxon>Sordariomycetes</taxon>
        <taxon>Hypocreomycetidae</taxon>
        <taxon>Glomerellales</taxon>
        <taxon>Glomerellaceae</taxon>
        <taxon>Colletotrichum</taxon>
        <taxon>Colletotrichum spaethianum species complex</taxon>
    </lineage>
</organism>
<dbReference type="GO" id="GO:0004930">
    <property type="term" value="F:G protein-coupled receptor activity"/>
    <property type="evidence" value="ECO:0007669"/>
    <property type="project" value="TreeGrafter"/>
</dbReference>
<accession>A0AA37GUX9</accession>
<evidence type="ECO:0000256" key="2">
    <source>
        <dbReference type="ARBA" id="ARBA00022692"/>
    </source>
</evidence>
<dbReference type="GO" id="GO:0007189">
    <property type="term" value="P:adenylate cyclase-activating G protein-coupled receptor signaling pathway"/>
    <property type="evidence" value="ECO:0007669"/>
    <property type="project" value="TreeGrafter"/>
</dbReference>
<comment type="subcellular location">
    <subcellularLocation>
        <location evidence="1">Membrane</location>
        <topology evidence="1">Multi-pass membrane protein</topology>
    </subcellularLocation>
</comment>
<sequence>MFRLEERYEVLAAPAIPSEVRLQSIVILVVAVISLVGAGWIMASYAIFPNLRSFRHRLITGLAISDALMALNFLCSTAMNVNGNLIGAAANVGFCSFNGFVTQVFVIQTDYWVLTIAVCTYFILAGHKAQSTWVQNHELVVWALPWFFSVLWASVGLGVVGYGDIGACEGCLTTHNLPES</sequence>
<keyword evidence="8" id="KW-1185">Reference proteome</keyword>
<gene>
    <name evidence="7" type="ORF">ColLi_09795</name>
</gene>
<proteinExistence type="predicted"/>
<evidence type="ECO:0000259" key="6">
    <source>
        <dbReference type="Pfam" id="PF11710"/>
    </source>
</evidence>
<feature type="transmembrane region" description="Helical" evidence="5">
    <location>
        <begin position="25"/>
        <end position="48"/>
    </location>
</feature>
<dbReference type="Proteomes" id="UP001055172">
    <property type="component" value="Unassembled WGS sequence"/>
</dbReference>
<feature type="domain" description="Glucose receptor Git3-like N-terminal" evidence="6">
    <location>
        <begin position="23"/>
        <end position="124"/>
    </location>
</feature>
<evidence type="ECO:0000313" key="8">
    <source>
        <dbReference type="Proteomes" id="UP001055172"/>
    </source>
</evidence>